<accession>A0ABU6XFD1</accession>
<proteinExistence type="predicted"/>
<dbReference type="Gene3D" id="1.10.8.430">
    <property type="entry name" value="Helical domain of apoptotic protease-activating factors"/>
    <property type="match status" value="1"/>
</dbReference>
<evidence type="ECO:0000313" key="1">
    <source>
        <dbReference type="EMBL" id="MED6195628.1"/>
    </source>
</evidence>
<protein>
    <recommendedName>
        <fullName evidence="3">NB-ARC domain-containing protein</fullName>
    </recommendedName>
</protein>
<dbReference type="EMBL" id="JASCZI010211659">
    <property type="protein sequence ID" value="MED6195628.1"/>
    <property type="molecule type" value="Genomic_DNA"/>
</dbReference>
<name>A0ABU6XFD1_9FABA</name>
<dbReference type="Proteomes" id="UP001341840">
    <property type="component" value="Unassembled WGS sequence"/>
</dbReference>
<dbReference type="InterPro" id="IPR042197">
    <property type="entry name" value="Apaf_helical"/>
</dbReference>
<reference evidence="1 2" key="1">
    <citation type="journal article" date="2023" name="Plants (Basel)">
        <title>Bridging the Gap: Combining Genomics and Transcriptomics Approaches to Understand Stylosanthes scabra, an Orphan Legume from the Brazilian Caatinga.</title>
        <authorList>
            <person name="Ferreira-Neto J.R.C."/>
            <person name="da Silva M.D."/>
            <person name="Binneck E."/>
            <person name="de Melo N.F."/>
            <person name="da Silva R.H."/>
            <person name="de Melo A.L.T.M."/>
            <person name="Pandolfi V."/>
            <person name="Bustamante F.O."/>
            <person name="Brasileiro-Vidal A.C."/>
            <person name="Benko-Iseppon A.M."/>
        </authorList>
    </citation>
    <scope>NUCLEOTIDE SEQUENCE [LARGE SCALE GENOMIC DNA]</scope>
    <source>
        <tissue evidence="1">Leaves</tissue>
    </source>
</reference>
<evidence type="ECO:0008006" key="3">
    <source>
        <dbReference type="Google" id="ProtNLM"/>
    </source>
</evidence>
<organism evidence="1 2">
    <name type="scientific">Stylosanthes scabra</name>
    <dbReference type="NCBI Taxonomy" id="79078"/>
    <lineage>
        <taxon>Eukaryota</taxon>
        <taxon>Viridiplantae</taxon>
        <taxon>Streptophyta</taxon>
        <taxon>Embryophyta</taxon>
        <taxon>Tracheophyta</taxon>
        <taxon>Spermatophyta</taxon>
        <taxon>Magnoliopsida</taxon>
        <taxon>eudicotyledons</taxon>
        <taxon>Gunneridae</taxon>
        <taxon>Pentapetalae</taxon>
        <taxon>rosids</taxon>
        <taxon>fabids</taxon>
        <taxon>Fabales</taxon>
        <taxon>Fabaceae</taxon>
        <taxon>Papilionoideae</taxon>
        <taxon>50 kb inversion clade</taxon>
        <taxon>dalbergioids sensu lato</taxon>
        <taxon>Dalbergieae</taxon>
        <taxon>Pterocarpus clade</taxon>
        <taxon>Stylosanthes</taxon>
    </lineage>
</organism>
<sequence>MCPPKLERIGRSIAESCNGLPLLIKTTAGIVAKRERSKEAWEEIKKLFPYWSIAEDKDEEFIKPNIQTGISKVASAIEPEDVGEQYLKELVDRKLVQVMAKV</sequence>
<comment type="caution">
    <text evidence="1">The sequence shown here is derived from an EMBL/GenBank/DDBJ whole genome shotgun (WGS) entry which is preliminary data.</text>
</comment>
<keyword evidence="2" id="KW-1185">Reference proteome</keyword>
<gene>
    <name evidence="1" type="ORF">PIB30_039696</name>
</gene>
<evidence type="ECO:0000313" key="2">
    <source>
        <dbReference type="Proteomes" id="UP001341840"/>
    </source>
</evidence>